<keyword evidence="2" id="KW-1133">Transmembrane helix</keyword>
<keyword evidence="5" id="KW-1185">Reference proteome</keyword>
<keyword evidence="4" id="KW-0378">Hydrolase</keyword>
<dbReference type="SUPFAM" id="SSF109604">
    <property type="entry name" value="HD-domain/PDEase-like"/>
    <property type="match status" value="1"/>
</dbReference>
<accession>A0A1S1V827</accession>
<dbReference type="Pfam" id="PF13487">
    <property type="entry name" value="HD_5"/>
    <property type="match status" value="1"/>
</dbReference>
<comment type="caution">
    <text evidence="4">The sequence shown here is derived from an EMBL/GenBank/DDBJ whole genome shotgun (WGS) entry which is preliminary data.</text>
</comment>
<dbReference type="Proteomes" id="UP000180254">
    <property type="component" value="Unassembled WGS sequence"/>
</dbReference>
<feature type="domain" description="HD-GYP" evidence="3">
    <location>
        <begin position="436"/>
        <end position="648"/>
    </location>
</feature>
<dbReference type="Pfam" id="PF13185">
    <property type="entry name" value="GAF_2"/>
    <property type="match status" value="1"/>
</dbReference>
<dbReference type="STRING" id="39480.EUAN_13770"/>
<dbReference type="AlphaFoldDB" id="A0A1S1V827"/>
<dbReference type="SUPFAM" id="SSF55781">
    <property type="entry name" value="GAF domain-like"/>
    <property type="match status" value="1"/>
</dbReference>
<dbReference type="Gene3D" id="3.30.450.40">
    <property type="match status" value="1"/>
</dbReference>
<name>A0A1S1V827_9FIRM</name>
<dbReference type="PANTHER" id="PTHR45228">
    <property type="entry name" value="CYCLIC DI-GMP PHOSPHODIESTERASE TM_0186-RELATED"/>
    <property type="match status" value="1"/>
</dbReference>
<evidence type="ECO:0000259" key="3">
    <source>
        <dbReference type="PROSITE" id="PS51832"/>
    </source>
</evidence>
<dbReference type="InterPro" id="IPR029016">
    <property type="entry name" value="GAF-like_dom_sf"/>
</dbReference>
<evidence type="ECO:0000256" key="1">
    <source>
        <dbReference type="SAM" id="Coils"/>
    </source>
</evidence>
<dbReference type="InterPro" id="IPR052020">
    <property type="entry name" value="Cyclic_di-GMP/3'3'-cGAMP_PDE"/>
</dbReference>
<organism evidence="4 5">
    <name type="scientific">Andreesenia angusta</name>
    <dbReference type="NCBI Taxonomy" id="39480"/>
    <lineage>
        <taxon>Bacteria</taxon>
        <taxon>Bacillati</taxon>
        <taxon>Bacillota</taxon>
        <taxon>Tissierellia</taxon>
        <taxon>Tissierellales</taxon>
        <taxon>Gottschalkiaceae</taxon>
        <taxon>Andreesenia</taxon>
    </lineage>
</organism>
<dbReference type="InterPro" id="IPR003607">
    <property type="entry name" value="HD/PDEase_dom"/>
</dbReference>
<keyword evidence="2" id="KW-0812">Transmembrane</keyword>
<evidence type="ECO:0000313" key="4">
    <source>
        <dbReference type="EMBL" id="OHW62307.1"/>
    </source>
</evidence>
<dbReference type="GO" id="GO:0071111">
    <property type="term" value="F:cyclic-guanylate-specific phosphodiesterase activity"/>
    <property type="evidence" value="ECO:0007669"/>
    <property type="project" value="UniProtKB-EC"/>
</dbReference>
<dbReference type="SMART" id="SM00471">
    <property type="entry name" value="HDc"/>
    <property type="match status" value="1"/>
</dbReference>
<dbReference type="OrthoDB" id="9804747at2"/>
<sequence>MQRRSKVFIYLRKRTIYIVLTILGIVGIVIATFLVYTEKNNNGQLLVNELGMQRARTQIMAKDANRISVLLDALEGYTEQEDMNRVEKKLEHTKRDLESNIVEYEDVVSGIEQGVVETEYGEIELYRENTEALVSEVSENRALWDEFKLNYSNIIQFDDDDEEFRESIIFINENVDRLMESSASITSIFLETNQEFHRSNMNKMLLMIASLAMVLVYTLYEFYKYLFLPLDQLYMGFKKIGLESSYEGNGFGVRAMSNEIGNMLDGIIKSMNLIEEINTNMSFDDSLKYIYNSFGMYIPYSYIGIALFKSKDSDILVGSYGIGKTKLSDNEMTGILGYEIPVGETSLKEIMRSGEARIINDLEEYLEGKKVKGYNRIVLDSGIKASITLPLVANDICLGFIFFSSDRKHVYNENHVRFLNVLSNSIAVSFQKNIFVEDLLYSSLLALTKISEEKDEDTGEHLGRMKRYSTTLAKLMKKSPVFMNKMDASFILDIEKFSPMHDIGKVGIPDRILLKPGKLDYEEFEIMKTHTVNGAQVLIEAEENLKKNGKEMFRMGIEIALTHHEKWDGSGYPEGLKGSQIPLAGRIVAVADVLDALLSKRPYKEPFSFEKSVEIILEGKGKHFDPDIIEVFESNLEIFRALSEKHIQMEEE</sequence>
<keyword evidence="2" id="KW-0472">Membrane</keyword>
<protein>
    <submittedName>
        <fullName evidence="4">Cyclic di-GMP phosphodiesterase response regulator RpfG</fullName>
        <ecNumber evidence="4">3.1.4.52</ecNumber>
    </submittedName>
</protein>
<feature type="transmembrane region" description="Helical" evidence="2">
    <location>
        <begin position="204"/>
        <end position="223"/>
    </location>
</feature>
<dbReference type="EC" id="3.1.4.52" evidence="4"/>
<dbReference type="CDD" id="cd00077">
    <property type="entry name" value="HDc"/>
    <property type="match status" value="1"/>
</dbReference>
<dbReference type="InterPro" id="IPR037522">
    <property type="entry name" value="HD_GYP_dom"/>
</dbReference>
<evidence type="ECO:0000313" key="5">
    <source>
        <dbReference type="Proteomes" id="UP000180254"/>
    </source>
</evidence>
<dbReference type="InterPro" id="IPR003018">
    <property type="entry name" value="GAF"/>
</dbReference>
<keyword evidence="1" id="KW-0175">Coiled coil</keyword>
<gene>
    <name evidence="4" type="primary">rpfG_5</name>
    <name evidence="4" type="ORF">EUAN_13770</name>
</gene>
<evidence type="ECO:0000256" key="2">
    <source>
        <dbReference type="SAM" id="Phobius"/>
    </source>
</evidence>
<dbReference type="RefSeq" id="WP_071062998.1">
    <property type="nucleotide sequence ID" value="NZ_MKIE01000004.1"/>
</dbReference>
<feature type="transmembrane region" description="Helical" evidence="2">
    <location>
        <begin position="15"/>
        <end position="36"/>
    </location>
</feature>
<dbReference type="EMBL" id="MKIE01000004">
    <property type="protein sequence ID" value="OHW62307.1"/>
    <property type="molecule type" value="Genomic_DNA"/>
</dbReference>
<reference evidence="4 5" key="1">
    <citation type="submission" date="2016-09" db="EMBL/GenBank/DDBJ databases">
        <title>Genome sequence of Eubacterium angustum.</title>
        <authorList>
            <person name="Poehlein A."/>
            <person name="Daniel R."/>
        </authorList>
    </citation>
    <scope>NUCLEOTIDE SEQUENCE [LARGE SCALE GENOMIC DNA]</scope>
    <source>
        <strain evidence="4 5">DSM 1989</strain>
    </source>
</reference>
<dbReference type="PROSITE" id="PS51832">
    <property type="entry name" value="HD_GYP"/>
    <property type="match status" value="1"/>
</dbReference>
<dbReference type="Gene3D" id="1.10.3210.10">
    <property type="entry name" value="Hypothetical protein af1432"/>
    <property type="match status" value="1"/>
</dbReference>
<dbReference type="PANTHER" id="PTHR45228:SF5">
    <property type="entry name" value="CYCLIC DI-GMP PHOSPHODIESTERASE VC_1348-RELATED"/>
    <property type="match status" value="1"/>
</dbReference>
<proteinExistence type="predicted"/>
<feature type="coiled-coil region" evidence="1">
    <location>
        <begin position="80"/>
        <end position="107"/>
    </location>
</feature>